<sequence>MAKIRKPFDVNPLGNTPGAKVAAQNVVTAQIDRLLEQASQQSVAAGLNIANILKEKYGLKNDVKDYLWKLKSGKSVRFYEVELSYENVKDDTYVTFDINGRDQEFLNSDSLRDLESLTDQQFYPAIARMKNDRFEILDGSRRRAKFLLAEGKIKYFRVLVTEDELSSSDAKDLAKKLQTSKEHSLREIGKRAQLLKSSNELLGQVELAAELGVSQAKVSRALLAASISDNLVHLFRTLDELTFEDYKKLAKIQNEAADKLQDIVKSVRNELAYKEKQDFGEQKKLVFEVLKGHIDNLTLILKDTKKDTITQLSEFSSSGVYARKRISGRKFSYEFSRLPDAIQKQLDDAVKSVLNKYKG</sequence>
<evidence type="ECO:0000313" key="4">
    <source>
        <dbReference type="EMBL" id="KKN17764.1"/>
    </source>
</evidence>
<dbReference type="EMBL" id="LAZR01003491">
    <property type="protein sequence ID" value="KKN17764.1"/>
    <property type="molecule type" value="Genomic_DNA"/>
</dbReference>
<dbReference type="AlphaFoldDB" id="A0A0F9NIT4"/>
<feature type="coiled-coil region" evidence="2">
    <location>
        <begin position="250"/>
        <end position="277"/>
    </location>
</feature>
<dbReference type="Gene3D" id="1.10.10.2830">
    <property type="match status" value="1"/>
</dbReference>
<reference evidence="4" key="1">
    <citation type="journal article" date="2015" name="Nature">
        <title>Complex archaea that bridge the gap between prokaryotes and eukaryotes.</title>
        <authorList>
            <person name="Spang A."/>
            <person name="Saw J.H."/>
            <person name="Jorgensen S.L."/>
            <person name="Zaremba-Niedzwiedzka K."/>
            <person name="Martijn J."/>
            <person name="Lind A.E."/>
            <person name="van Eijk R."/>
            <person name="Schleper C."/>
            <person name="Guy L."/>
            <person name="Ettema T.J."/>
        </authorList>
    </citation>
    <scope>NUCLEOTIDE SEQUENCE</scope>
</reference>
<gene>
    <name evidence="4" type="ORF">LCGC14_0962570</name>
</gene>
<protein>
    <recommendedName>
        <fullName evidence="3">ParB protein family C-terminal domain-containing protein</fullName>
    </recommendedName>
</protein>
<dbReference type="InterPro" id="IPR014884">
    <property type="entry name" value="ParB_fam_C"/>
</dbReference>
<dbReference type="Pfam" id="PF08775">
    <property type="entry name" value="ParB"/>
    <property type="match status" value="1"/>
</dbReference>
<dbReference type="PANTHER" id="PTHR38973:SF1">
    <property type="entry name" value="PLASMID PARTITION PROTEIN B"/>
    <property type="match status" value="1"/>
</dbReference>
<name>A0A0F9NIT4_9ZZZZ</name>
<proteinExistence type="predicted"/>
<dbReference type="GO" id="GO:0003677">
    <property type="term" value="F:DNA binding"/>
    <property type="evidence" value="ECO:0007669"/>
    <property type="project" value="UniProtKB-KW"/>
</dbReference>
<keyword evidence="2" id="KW-0175">Coiled coil</keyword>
<keyword evidence="1" id="KW-0238">DNA-binding</keyword>
<dbReference type="CDD" id="cd16394">
    <property type="entry name" value="sopB_N"/>
    <property type="match status" value="1"/>
</dbReference>
<dbReference type="PANTHER" id="PTHR38973">
    <property type="entry name" value="PLASMID PARTITIONING CONTROL PROTEIN-RELATED"/>
    <property type="match status" value="1"/>
</dbReference>
<organism evidence="4">
    <name type="scientific">marine sediment metagenome</name>
    <dbReference type="NCBI Taxonomy" id="412755"/>
    <lineage>
        <taxon>unclassified sequences</taxon>
        <taxon>metagenomes</taxon>
        <taxon>ecological metagenomes</taxon>
    </lineage>
</organism>
<dbReference type="InterPro" id="IPR004437">
    <property type="entry name" value="ParB/RepB/Spo0J"/>
</dbReference>
<feature type="domain" description="ParB protein family C-terminal" evidence="3">
    <location>
        <begin position="238"/>
        <end position="354"/>
    </location>
</feature>
<dbReference type="NCBIfam" id="TIGR00180">
    <property type="entry name" value="parB_part"/>
    <property type="match status" value="1"/>
</dbReference>
<evidence type="ECO:0000256" key="1">
    <source>
        <dbReference type="ARBA" id="ARBA00023125"/>
    </source>
</evidence>
<comment type="caution">
    <text evidence="4">The sequence shown here is derived from an EMBL/GenBank/DDBJ whole genome shotgun (WGS) entry which is preliminary data.</text>
</comment>
<evidence type="ECO:0000256" key="2">
    <source>
        <dbReference type="SAM" id="Coils"/>
    </source>
</evidence>
<evidence type="ECO:0000259" key="3">
    <source>
        <dbReference type="Pfam" id="PF08775"/>
    </source>
</evidence>
<accession>A0A0F9NIT4</accession>